<dbReference type="InterPro" id="IPR002048">
    <property type="entry name" value="EF_hand_dom"/>
</dbReference>
<dbReference type="Pfam" id="PF09447">
    <property type="entry name" value="Cnl2_NKP2"/>
    <property type="match status" value="1"/>
</dbReference>
<dbReference type="FunFam" id="1.10.238.10:FF:000001">
    <property type="entry name" value="Calmodulin 1"/>
    <property type="match status" value="1"/>
</dbReference>
<dbReference type="PANTHER" id="PTHR46763">
    <property type="entry name" value="DYNEIN REGULATORY COMPLEX PROTEIN 8"/>
    <property type="match status" value="1"/>
</dbReference>
<evidence type="ECO:0000313" key="4">
    <source>
        <dbReference type="Proteomes" id="UP000275408"/>
    </source>
</evidence>
<dbReference type="AlphaFoldDB" id="A0A3M6TV39"/>
<dbReference type="SUPFAM" id="SSF47473">
    <property type="entry name" value="EF-hand"/>
    <property type="match status" value="1"/>
</dbReference>
<gene>
    <name evidence="3" type="ORF">pdam_00000821</name>
</gene>
<feature type="domain" description="EF-hand" evidence="2">
    <location>
        <begin position="105"/>
        <end position="140"/>
    </location>
</feature>
<dbReference type="PANTHER" id="PTHR46763:SF1">
    <property type="entry name" value="DYNEIN REGULATORY COMPLEX PROTEIN 8"/>
    <property type="match status" value="1"/>
</dbReference>
<feature type="region of interest" description="Disordered" evidence="1">
    <location>
        <begin position="1"/>
        <end position="26"/>
    </location>
</feature>
<dbReference type="Pfam" id="PF13499">
    <property type="entry name" value="EF-hand_7"/>
    <property type="match status" value="1"/>
</dbReference>
<feature type="compositionally biased region" description="Low complexity" evidence="1">
    <location>
        <begin position="1"/>
        <end position="11"/>
    </location>
</feature>
<evidence type="ECO:0000259" key="2">
    <source>
        <dbReference type="PROSITE" id="PS50222"/>
    </source>
</evidence>
<dbReference type="InterPro" id="IPR018565">
    <property type="entry name" value="Nkp2/Cnl2"/>
</dbReference>
<dbReference type="InterPro" id="IPR011992">
    <property type="entry name" value="EF-hand-dom_pair"/>
</dbReference>
<proteinExistence type="predicted"/>
<dbReference type="GO" id="GO:0000776">
    <property type="term" value="C:kinetochore"/>
    <property type="evidence" value="ECO:0007669"/>
    <property type="project" value="InterPro"/>
</dbReference>
<dbReference type="EMBL" id="RCHS01002836">
    <property type="protein sequence ID" value="RMX45250.1"/>
    <property type="molecule type" value="Genomic_DNA"/>
</dbReference>
<sequence>MADVSSPNPSSEPEKPTIESSDSSAAELQKRISDSFDIFDHESNKTVDVREVGTIVRSLKCCPTEGELHDILAEVEEEEPTGYIRFEKFEPVMLKTLLERRYKPAPEDQIMKAFEVLDQENKGYLTTEELTKYMTEEGEPFTQEEMEEMLSAAVDPDKGIIFYKDFVSMMVVDDFPPKNVEGRDTKSWRRTTIIAAKEDFTSFLPAVTLRDNRDCFVVWRANMASAEGESECTELLTEALINAQIHNSYTMDEFKELFPRKYRDHKDVKVLYEAYQRKRKQTRDRVRKNIRSFCRQRDQQDDAYDSKHEDEAWELEQREVVLQEEINSMQQYIDELQDKLGSCADALEKRKFFSGLHATDFDVNKFKEKNW</sequence>
<protein>
    <recommendedName>
        <fullName evidence="2">EF-hand domain-containing protein</fullName>
    </recommendedName>
</protein>
<dbReference type="Proteomes" id="UP000275408">
    <property type="component" value="Unassembled WGS sequence"/>
</dbReference>
<dbReference type="STRING" id="46731.A0A3M6TV39"/>
<dbReference type="OrthoDB" id="5981687at2759"/>
<comment type="caution">
    <text evidence="3">The sequence shown here is derived from an EMBL/GenBank/DDBJ whole genome shotgun (WGS) entry which is preliminary data.</text>
</comment>
<reference evidence="3 4" key="1">
    <citation type="journal article" date="2018" name="Sci. Rep.">
        <title>Comparative analysis of the Pocillopora damicornis genome highlights role of immune system in coral evolution.</title>
        <authorList>
            <person name="Cunning R."/>
            <person name="Bay R.A."/>
            <person name="Gillette P."/>
            <person name="Baker A.C."/>
            <person name="Traylor-Knowles N."/>
        </authorList>
    </citation>
    <scope>NUCLEOTIDE SEQUENCE [LARGE SCALE GENOMIC DNA]</scope>
    <source>
        <strain evidence="3">RSMAS</strain>
        <tissue evidence="3">Whole animal</tissue>
    </source>
</reference>
<keyword evidence="4" id="KW-1185">Reference proteome</keyword>
<dbReference type="PROSITE" id="PS50222">
    <property type="entry name" value="EF_HAND_2"/>
    <property type="match status" value="1"/>
</dbReference>
<evidence type="ECO:0000256" key="1">
    <source>
        <dbReference type="SAM" id="MobiDB-lite"/>
    </source>
</evidence>
<dbReference type="SMART" id="SM00054">
    <property type="entry name" value="EFh"/>
    <property type="match status" value="2"/>
</dbReference>
<name>A0A3M6TV39_POCDA</name>
<organism evidence="3 4">
    <name type="scientific">Pocillopora damicornis</name>
    <name type="common">Cauliflower coral</name>
    <name type="synonym">Millepora damicornis</name>
    <dbReference type="NCBI Taxonomy" id="46731"/>
    <lineage>
        <taxon>Eukaryota</taxon>
        <taxon>Metazoa</taxon>
        <taxon>Cnidaria</taxon>
        <taxon>Anthozoa</taxon>
        <taxon>Hexacorallia</taxon>
        <taxon>Scleractinia</taxon>
        <taxon>Astrocoeniina</taxon>
        <taxon>Pocilloporidae</taxon>
        <taxon>Pocillopora</taxon>
    </lineage>
</organism>
<dbReference type="Gene3D" id="1.10.238.10">
    <property type="entry name" value="EF-hand"/>
    <property type="match status" value="2"/>
</dbReference>
<dbReference type="CDD" id="cd00051">
    <property type="entry name" value="EFh"/>
    <property type="match status" value="1"/>
</dbReference>
<dbReference type="GO" id="GO:0005509">
    <property type="term" value="F:calcium ion binding"/>
    <property type="evidence" value="ECO:0007669"/>
    <property type="project" value="InterPro"/>
</dbReference>
<evidence type="ECO:0000313" key="3">
    <source>
        <dbReference type="EMBL" id="RMX45250.1"/>
    </source>
</evidence>
<accession>A0A3M6TV39</accession>